<dbReference type="EMBL" id="CAJNNW010024660">
    <property type="protein sequence ID" value="CAE8673589.1"/>
    <property type="molecule type" value="Genomic_DNA"/>
</dbReference>
<organism evidence="9 10">
    <name type="scientific">Polarella glacialis</name>
    <name type="common">Dinoflagellate</name>
    <dbReference type="NCBI Taxonomy" id="89957"/>
    <lineage>
        <taxon>Eukaryota</taxon>
        <taxon>Sar</taxon>
        <taxon>Alveolata</taxon>
        <taxon>Dinophyceae</taxon>
        <taxon>Suessiales</taxon>
        <taxon>Suessiaceae</taxon>
        <taxon>Polarella</taxon>
    </lineage>
</organism>
<dbReference type="GO" id="GO:0008379">
    <property type="term" value="F:thioredoxin peroxidase activity"/>
    <property type="evidence" value="ECO:0007669"/>
    <property type="project" value="InterPro"/>
</dbReference>
<dbReference type="GO" id="GO:0042744">
    <property type="term" value="P:hydrogen peroxide catabolic process"/>
    <property type="evidence" value="ECO:0007669"/>
    <property type="project" value="TreeGrafter"/>
</dbReference>
<evidence type="ECO:0000256" key="6">
    <source>
        <dbReference type="PIRSR" id="PIRSR637944-1"/>
    </source>
</evidence>
<evidence type="ECO:0000259" key="8">
    <source>
        <dbReference type="PROSITE" id="PS51352"/>
    </source>
</evidence>
<keyword evidence="5 7" id="KW-0676">Redox-active center</keyword>
<evidence type="ECO:0000256" key="1">
    <source>
        <dbReference type="ARBA" id="ARBA00010505"/>
    </source>
</evidence>
<evidence type="ECO:0000256" key="3">
    <source>
        <dbReference type="ARBA" id="ARBA00022862"/>
    </source>
</evidence>
<evidence type="ECO:0000313" key="10">
    <source>
        <dbReference type="Proteomes" id="UP000626109"/>
    </source>
</evidence>
<dbReference type="PANTHER" id="PTHR10430">
    <property type="entry name" value="PEROXIREDOXIN"/>
    <property type="match status" value="1"/>
</dbReference>
<accession>A0A813J9A7</accession>
<evidence type="ECO:0000256" key="5">
    <source>
        <dbReference type="ARBA" id="ARBA00023284"/>
    </source>
</evidence>
<feature type="domain" description="Thioredoxin" evidence="8">
    <location>
        <begin position="53"/>
        <end position="185"/>
    </location>
</feature>
<comment type="function">
    <text evidence="7">Thiol-specific peroxidase that catalyzes the reduction of hydrogen peroxide and organic hydroperoxides to water and alcohols, respectively. Plays a role in cell protection against oxidative stress by detoxifying peroxides.</text>
</comment>
<dbReference type="AlphaFoldDB" id="A0A813J9A7"/>
<gene>
    <name evidence="9" type="ORF">PGLA2088_LOCUS18599</name>
</gene>
<dbReference type="CDD" id="cd03013">
    <property type="entry name" value="PRX5_like"/>
    <property type="match status" value="1"/>
</dbReference>
<dbReference type="InterPro" id="IPR013740">
    <property type="entry name" value="Redoxin"/>
</dbReference>
<reference evidence="9" key="1">
    <citation type="submission" date="2021-02" db="EMBL/GenBank/DDBJ databases">
        <authorList>
            <person name="Dougan E. K."/>
            <person name="Rhodes N."/>
            <person name="Thang M."/>
            <person name="Chan C."/>
        </authorList>
    </citation>
    <scope>NUCLEOTIDE SEQUENCE</scope>
</reference>
<dbReference type="SUPFAM" id="SSF52833">
    <property type="entry name" value="Thioredoxin-like"/>
    <property type="match status" value="1"/>
</dbReference>
<protein>
    <recommendedName>
        <fullName evidence="8">Thioredoxin domain-containing protein</fullName>
    </recommendedName>
</protein>
<dbReference type="Pfam" id="PF08534">
    <property type="entry name" value="Redoxin"/>
    <property type="match status" value="1"/>
</dbReference>
<dbReference type="Gene3D" id="3.40.30.10">
    <property type="entry name" value="Glutaredoxin"/>
    <property type="match status" value="1"/>
</dbReference>
<dbReference type="InterPro" id="IPR037944">
    <property type="entry name" value="PRX5-like"/>
</dbReference>
<feature type="non-terminal residue" evidence="9">
    <location>
        <position position="1"/>
    </location>
</feature>
<sequence length="185" mass="19508">TMVRRGAVGPALLAAGAFALTRSLFGSSAFAGLRSAPVVTGPQCRISLLTRNAAEGDMLPSVDVDESKPGDIVNIAELFKGKKGVLFAVPGAFTPTCSEKHLPGYIEAAAEFMSAGAEVIACVSVNDPFVMKAWGKQQEAEGKVRMLADTKCELTKALDMELDATAKLGNIRSKRYAMIIDDGKI</sequence>
<dbReference type="PROSITE" id="PS51352">
    <property type="entry name" value="THIOREDOXIN_2"/>
    <property type="match status" value="1"/>
</dbReference>
<evidence type="ECO:0000256" key="7">
    <source>
        <dbReference type="RuleBase" id="RU366011"/>
    </source>
</evidence>
<keyword evidence="4 7" id="KW-0560">Oxidoreductase</keyword>
<keyword evidence="3 7" id="KW-0049">Antioxidant</keyword>
<dbReference type="PANTHER" id="PTHR10430:SF16">
    <property type="entry name" value="PEROXIREDOXIN-5, MITOCHONDRIAL"/>
    <property type="match status" value="1"/>
</dbReference>
<evidence type="ECO:0000313" key="9">
    <source>
        <dbReference type="EMBL" id="CAE8673589.1"/>
    </source>
</evidence>
<name>A0A813J9A7_POLGL</name>
<dbReference type="GO" id="GO:0005739">
    <property type="term" value="C:mitochondrion"/>
    <property type="evidence" value="ECO:0007669"/>
    <property type="project" value="TreeGrafter"/>
</dbReference>
<evidence type="ECO:0000256" key="4">
    <source>
        <dbReference type="ARBA" id="ARBA00023002"/>
    </source>
</evidence>
<evidence type="ECO:0000256" key="2">
    <source>
        <dbReference type="ARBA" id="ARBA00022559"/>
    </source>
</evidence>
<comment type="caution">
    <text evidence="9">The sequence shown here is derived from an EMBL/GenBank/DDBJ whole genome shotgun (WGS) entry which is preliminary data.</text>
</comment>
<dbReference type="GO" id="GO:0034599">
    <property type="term" value="P:cellular response to oxidative stress"/>
    <property type="evidence" value="ECO:0007669"/>
    <property type="project" value="InterPro"/>
</dbReference>
<comment type="similarity">
    <text evidence="1 7">Belongs to the peroxiredoxin family. Prx5 subfamily.</text>
</comment>
<proteinExistence type="inferred from homology"/>
<feature type="active site" description="Cysteine sulfenic acid (-SOH) intermediate" evidence="6">
    <location>
        <position position="97"/>
    </location>
</feature>
<dbReference type="FunFam" id="3.40.30.10:FF:000020">
    <property type="entry name" value="Peroxiredoxin"/>
    <property type="match status" value="1"/>
</dbReference>
<keyword evidence="2 7" id="KW-0575">Peroxidase</keyword>
<feature type="non-terminal residue" evidence="9">
    <location>
        <position position="185"/>
    </location>
</feature>
<dbReference type="Proteomes" id="UP000626109">
    <property type="component" value="Unassembled WGS sequence"/>
</dbReference>
<dbReference type="InterPro" id="IPR036249">
    <property type="entry name" value="Thioredoxin-like_sf"/>
</dbReference>
<dbReference type="GO" id="GO:0045454">
    <property type="term" value="P:cell redox homeostasis"/>
    <property type="evidence" value="ECO:0007669"/>
    <property type="project" value="TreeGrafter"/>
</dbReference>
<dbReference type="InterPro" id="IPR013766">
    <property type="entry name" value="Thioredoxin_domain"/>
</dbReference>
<dbReference type="GO" id="GO:0005777">
    <property type="term" value="C:peroxisome"/>
    <property type="evidence" value="ECO:0007669"/>
    <property type="project" value="TreeGrafter"/>
</dbReference>